<feature type="chain" id="PRO_5042284840" evidence="1">
    <location>
        <begin position="24"/>
        <end position="84"/>
    </location>
</feature>
<name>A0AAE0ELT0_9CHLO</name>
<reference evidence="2 3" key="1">
    <citation type="journal article" date="2015" name="Genome Biol. Evol.">
        <title>Comparative Genomics of a Bacterivorous Green Alga Reveals Evolutionary Causalities and Consequences of Phago-Mixotrophic Mode of Nutrition.</title>
        <authorList>
            <person name="Burns J.A."/>
            <person name="Paasch A."/>
            <person name="Narechania A."/>
            <person name="Kim E."/>
        </authorList>
    </citation>
    <scope>NUCLEOTIDE SEQUENCE [LARGE SCALE GENOMIC DNA]</scope>
    <source>
        <strain evidence="2 3">PLY_AMNH</strain>
    </source>
</reference>
<sequence length="84" mass="9106">MWGTVISLLVWSVVLCPLAVGRATAVSHIKNGSSHNGCEMHTTLFSTIHEDLAVWAESGITKDLMQVPSPQIPMYLRADIVVAC</sequence>
<dbReference type="Proteomes" id="UP001190700">
    <property type="component" value="Unassembled WGS sequence"/>
</dbReference>
<feature type="signal peptide" evidence="1">
    <location>
        <begin position="1"/>
        <end position="23"/>
    </location>
</feature>
<evidence type="ECO:0000313" key="2">
    <source>
        <dbReference type="EMBL" id="KAK3233076.1"/>
    </source>
</evidence>
<dbReference type="EMBL" id="LGRX02035807">
    <property type="protein sequence ID" value="KAK3233076.1"/>
    <property type="molecule type" value="Genomic_DNA"/>
</dbReference>
<accession>A0AAE0ELT0</accession>
<evidence type="ECO:0000313" key="3">
    <source>
        <dbReference type="Proteomes" id="UP001190700"/>
    </source>
</evidence>
<comment type="caution">
    <text evidence="2">The sequence shown here is derived from an EMBL/GenBank/DDBJ whole genome shotgun (WGS) entry which is preliminary data.</text>
</comment>
<organism evidence="2 3">
    <name type="scientific">Cymbomonas tetramitiformis</name>
    <dbReference type="NCBI Taxonomy" id="36881"/>
    <lineage>
        <taxon>Eukaryota</taxon>
        <taxon>Viridiplantae</taxon>
        <taxon>Chlorophyta</taxon>
        <taxon>Pyramimonadophyceae</taxon>
        <taxon>Pyramimonadales</taxon>
        <taxon>Pyramimonadaceae</taxon>
        <taxon>Cymbomonas</taxon>
    </lineage>
</organism>
<evidence type="ECO:0000256" key="1">
    <source>
        <dbReference type="SAM" id="SignalP"/>
    </source>
</evidence>
<keyword evidence="1" id="KW-0732">Signal</keyword>
<protein>
    <submittedName>
        <fullName evidence="2">Uncharacterized protein</fullName>
    </submittedName>
</protein>
<keyword evidence="3" id="KW-1185">Reference proteome</keyword>
<proteinExistence type="predicted"/>
<gene>
    <name evidence="2" type="ORF">CYMTET_56604</name>
</gene>
<dbReference type="AlphaFoldDB" id="A0AAE0ELT0"/>